<dbReference type="GeneID" id="28849199"/>
<evidence type="ECO:0000313" key="2">
    <source>
        <dbReference type="Proteomes" id="UP000078397"/>
    </source>
</evidence>
<proteinExistence type="predicted"/>
<dbReference type="Proteomes" id="UP000078397">
    <property type="component" value="Unassembled WGS sequence"/>
</dbReference>
<dbReference type="EMBL" id="LSBJ02000005">
    <property type="protein sequence ID" value="OAQ64929.1"/>
    <property type="molecule type" value="Genomic_DNA"/>
</dbReference>
<organism evidence="1 2">
    <name type="scientific">Pochonia chlamydosporia 170</name>
    <dbReference type="NCBI Taxonomy" id="1380566"/>
    <lineage>
        <taxon>Eukaryota</taxon>
        <taxon>Fungi</taxon>
        <taxon>Dikarya</taxon>
        <taxon>Ascomycota</taxon>
        <taxon>Pezizomycotina</taxon>
        <taxon>Sordariomycetes</taxon>
        <taxon>Hypocreomycetidae</taxon>
        <taxon>Hypocreales</taxon>
        <taxon>Clavicipitaceae</taxon>
        <taxon>Pochonia</taxon>
    </lineage>
</organism>
<protein>
    <submittedName>
        <fullName evidence="1">Transcription factor Cys6</fullName>
    </submittedName>
</protein>
<sequence>MPEPPYLGIHSSTAKLKPPTYEFRWLCLLPDLIRYPAENKCQIQLAYNYILHSITCINTVIETIIHTPEWTEEQAMVVNERSGLFISIGVVLNAIMRTFHPDDALLRDQRLLFVGSAVALGERGLRERPLGGHHIAEALLAAWCVADGSSKVSLRKLVEDYRETFSMAKLIHNVAFWPEAPVQLEGIPWITLHKGADCPASKTDGRDKGRAKGGQDLSEYCCIL</sequence>
<dbReference type="AlphaFoldDB" id="A0A179FIS0"/>
<gene>
    <name evidence="1" type="ORF">VFPPC_06114</name>
</gene>
<dbReference type="RefSeq" id="XP_018142243.1">
    <property type="nucleotide sequence ID" value="XM_018285205.1"/>
</dbReference>
<dbReference type="KEGG" id="pchm:VFPPC_06114"/>
<keyword evidence="2" id="KW-1185">Reference proteome</keyword>
<evidence type="ECO:0000313" key="1">
    <source>
        <dbReference type="EMBL" id="OAQ64929.1"/>
    </source>
</evidence>
<comment type="caution">
    <text evidence="1">The sequence shown here is derived from an EMBL/GenBank/DDBJ whole genome shotgun (WGS) entry which is preliminary data.</text>
</comment>
<accession>A0A179FIS0</accession>
<reference evidence="1 2" key="1">
    <citation type="journal article" date="2016" name="PLoS Pathog.">
        <title>Biosynthesis of antibiotic leucinostatins in bio-control fungus Purpureocillium lilacinum and their inhibition on phytophthora revealed by genome mining.</title>
        <authorList>
            <person name="Wang G."/>
            <person name="Liu Z."/>
            <person name="Lin R."/>
            <person name="Li E."/>
            <person name="Mao Z."/>
            <person name="Ling J."/>
            <person name="Yang Y."/>
            <person name="Yin W.B."/>
            <person name="Xie B."/>
        </authorList>
    </citation>
    <scope>NUCLEOTIDE SEQUENCE [LARGE SCALE GENOMIC DNA]</scope>
    <source>
        <strain evidence="1">170</strain>
    </source>
</reference>
<name>A0A179FIS0_METCM</name>